<reference evidence="1 2" key="1">
    <citation type="submission" date="2019-05" db="EMBL/GenBank/DDBJ databases">
        <title>Another draft genome of Portunus trituberculatus and its Hox gene families provides insights of decapod evolution.</title>
        <authorList>
            <person name="Jeong J.-H."/>
            <person name="Song I."/>
            <person name="Kim S."/>
            <person name="Choi T."/>
            <person name="Kim D."/>
            <person name="Ryu S."/>
            <person name="Kim W."/>
        </authorList>
    </citation>
    <scope>NUCLEOTIDE SEQUENCE [LARGE SCALE GENOMIC DNA]</scope>
    <source>
        <tissue evidence="1">Muscle</tissue>
    </source>
</reference>
<evidence type="ECO:0000313" key="1">
    <source>
        <dbReference type="EMBL" id="MPC11652.1"/>
    </source>
</evidence>
<dbReference type="Proteomes" id="UP000324222">
    <property type="component" value="Unassembled WGS sequence"/>
</dbReference>
<proteinExistence type="predicted"/>
<sequence>MNDFSAIERDAASPLPAAKGWTDEIRFVCLRCASCLACDTDGVCLARVAGVSQLERINRVATIYGGHPPPSPCCRLGRGKMLRHLK</sequence>
<keyword evidence="2" id="KW-1185">Reference proteome</keyword>
<organism evidence="1 2">
    <name type="scientific">Portunus trituberculatus</name>
    <name type="common">Swimming crab</name>
    <name type="synonym">Neptunus trituberculatus</name>
    <dbReference type="NCBI Taxonomy" id="210409"/>
    <lineage>
        <taxon>Eukaryota</taxon>
        <taxon>Metazoa</taxon>
        <taxon>Ecdysozoa</taxon>
        <taxon>Arthropoda</taxon>
        <taxon>Crustacea</taxon>
        <taxon>Multicrustacea</taxon>
        <taxon>Malacostraca</taxon>
        <taxon>Eumalacostraca</taxon>
        <taxon>Eucarida</taxon>
        <taxon>Decapoda</taxon>
        <taxon>Pleocyemata</taxon>
        <taxon>Brachyura</taxon>
        <taxon>Eubrachyura</taxon>
        <taxon>Portunoidea</taxon>
        <taxon>Portunidae</taxon>
        <taxon>Portuninae</taxon>
        <taxon>Portunus</taxon>
    </lineage>
</organism>
<dbReference type="AlphaFoldDB" id="A0A5B7CPN6"/>
<gene>
    <name evidence="1" type="ORF">E2C01_004323</name>
</gene>
<evidence type="ECO:0000313" key="2">
    <source>
        <dbReference type="Proteomes" id="UP000324222"/>
    </source>
</evidence>
<accession>A0A5B7CPN6</accession>
<comment type="caution">
    <text evidence="1">The sequence shown here is derived from an EMBL/GenBank/DDBJ whole genome shotgun (WGS) entry which is preliminary data.</text>
</comment>
<name>A0A5B7CPN6_PORTR</name>
<protein>
    <submittedName>
        <fullName evidence="1">Uncharacterized protein</fullName>
    </submittedName>
</protein>
<dbReference type="EMBL" id="VSRR010000175">
    <property type="protein sequence ID" value="MPC11652.1"/>
    <property type="molecule type" value="Genomic_DNA"/>
</dbReference>